<sequence>MRKVKYAAGVRQITPQHLLRYRSYAQCCRIWTMVMAKPKPGRRDPKAEALARDGALNPHPEAVRDTLFAANPFFDARDLVQVRYEMVRRHQADRVPISDVASAFGVSRPTFYKAQSALADQGLAGLVPRQRGPKGGHKISADVLAYIDQIRTMRPDLTVPQCVDAIATRFGVRVHRRSLERAMAPKKNDSICLNRPRDQPRRHIRTTARRGAQRPADHRIRTRNPAPSRHGRLDQGRNDNTQLYAALPGTSPPVGRRDRFQRAHPHPCQPCCHANRGASTCLTSKSPPITSGATPTSTSVSRRCGRSPRTARARSDSMGCVIAPLPPVGRPNAST</sequence>
<dbReference type="InterPro" id="IPR055247">
    <property type="entry name" value="InsJ-like_HTH"/>
</dbReference>
<name>A0AAU8D673_9HYPH</name>
<evidence type="ECO:0000313" key="3">
    <source>
        <dbReference type="EMBL" id="XCG54550.1"/>
    </source>
</evidence>
<feature type="domain" description="Insertion element IS150 protein InsJ-like helix-turn-helix" evidence="2">
    <location>
        <begin position="83"/>
        <end position="134"/>
    </location>
</feature>
<feature type="compositionally biased region" description="Basic residues" evidence="1">
    <location>
        <begin position="303"/>
        <end position="312"/>
    </location>
</feature>
<dbReference type="RefSeq" id="WP_353642569.1">
    <property type="nucleotide sequence ID" value="NZ_CP159249.1"/>
</dbReference>
<feature type="region of interest" description="Disordered" evidence="1">
    <location>
        <begin position="190"/>
        <end position="262"/>
    </location>
</feature>
<evidence type="ECO:0000256" key="1">
    <source>
        <dbReference type="SAM" id="MobiDB-lite"/>
    </source>
</evidence>
<dbReference type="SUPFAM" id="SSF46689">
    <property type="entry name" value="Homeodomain-like"/>
    <property type="match status" value="1"/>
</dbReference>
<evidence type="ECO:0000259" key="2">
    <source>
        <dbReference type="Pfam" id="PF13518"/>
    </source>
</evidence>
<accession>A0AAU8D673</accession>
<reference evidence="3" key="1">
    <citation type="submission" date="2024-06" db="EMBL/GenBank/DDBJ databases">
        <title>Mesorhizobium karijinii sp. nov., a symbiont of the iconic Swainsona formosa from arid Australia.</title>
        <authorList>
            <person name="Hill Y.J."/>
            <person name="Watkin E.L.J."/>
            <person name="O'Hara G.W."/>
            <person name="Terpolilli J."/>
            <person name="Tye M.L."/>
            <person name="Kohlmeier M.G."/>
        </authorList>
    </citation>
    <scope>NUCLEOTIDE SEQUENCE</scope>
    <source>
        <strain evidence="3">WSM2239</strain>
    </source>
</reference>
<dbReference type="AlphaFoldDB" id="A0AAU8D673"/>
<organism evidence="3">
    <name type="scientific">Mesorhizobium sp. WSM2239</name>
    <dbReference type="NCBI Taxonomy" id="3228852"/>
    <lineage>
        <taxon>Bacteria</taxon>
        <taxon>Pseudomonadati</taxon>
        <taxon>Pseudomonadota</taxon>
        <taxon>Alphaproteobacteria</taxon>
        <taxon>Hyphomicrobiales</taxon>
        <taxon>Phyllobacteriaceae</taxon>
        <taxon>Mesorhizobium</taxon>
    </lineage>
</organism>
<proteinExistence type="predicted"/>
<gene>
    <name evidence="3" type="ORF">ABVK49_24510</name>
</gene>
<feature type="region of interest" description="Disordered" evidence="1">
    <location>
        <begin position="283"/>
        <end position="335"/>
    </location>
</feature>
<dbReference type="Pfam" id="PF13518">
    <property type="entry name" value="HTH_28"/>
    <property type="match status" value="1"/>
</dbReference>
<dbReference type="InterPro" id="IPR009057">
    <property type="entry name" value="Homeodomain-like_sf"/>
</dbReference>
<feature type="compositionally biased region" description="Polar residues" evidence="1">
    <location>
        <begin position="283"/>
        <end position="301"/>
    </location>
</feature>
<feature type="compositionally biased region" description="Basic residues" evidence="1">
    <location>
        <begin position="202"/>
        <end position="212"/>
    </location>
</feature>
<dbReference type="EMBL" id="CP159249">
    <property type="protein sequence ID" value="XCG54550.1"/>
    <property type="molecule type" value="Genomic_DNA"/>
</dbReference>
<protein>
    <submittedName>
        <fullName evidence="3">Helix-turn-helix domain-containing protein</fullName>
    </submittedName>
</protein>